<name>A0A4R7C8R1_9HYPH</name>
<evidence type="ECO:0000256" key="1">
    <source>
        <dbReference type="ARBA" id="ARBA00004442"/>
    </source>
</evidence>
<evidence type="ECO:0000313" key="6">
    <source>
        <dbReference type="EMBL" id="TDR94653.1"/>
    </source>
</evidence>
<dbReference type="Pfam" id="PF00691">
    <property type="entry name" value="OmpA"/>
    <property type="match status" value="1"/>
</dbReference>
<dbReference type="SUPFAM" id="SSF103088">
    <property type="entry name" value="OmpA-like"/>
    <property type="match status" value="1"/>
</dbReference>
<dbReference type="AlphaFoldDB" id="A0A4R7C8R1"/>
<dbReference type="CDD" id="cd07185">
    <property type="entry name" value="OmpA_C-like"/>
    <property type="match status" value="1"/>
</dbReference>
<dbReference type="OrthoDB" id="9809164at2"/>
<evidence type="ECO:0000256" key="4">
    <source>
        <dbReference type="PROSITE-ProRule" id="PRU00473"/>
    </source>
</evidence>
<dbReference type="RefSeq" id="WP_133769524.1">
    <property type="nucleotide sequence ID" value="NZ_SNZR01000011.1"/>
</dbReference>
<evidence type="ECO:0000313" key="7">
    <source>
        <dbReference type="Proteomes" id="UP000295122"/>
    </source>
</evidence>
<evidence type="ECO:0000256" key="2">
    <source>
        <dbReference type="ARBA" id="ARBA00023136"/>
    </source>
</evidence>
<keyword evidence="2 4" id="KW-0472">Membrane</keyword>
<dbReference type="GO" id="GO:0009279">
    <property type="term" value="C:cell outer membrane"/>
    <property type="evidence" value="ECO:0007669"/>
    <property type="project" value="UniProtKB-SubCell"/>
</dbReference>
<feature type="domain" description="OmpA-like" evidence="5">
    <location>
        <begin position="55"/>
        <end position="172"/>
    </location>
</feature>
<dbReference type="InterPro" id="IPR006665">
    <property type="entry name" value="OmpA-like"/>
</dbReference>
<keyword evidence="6" id="KW-0449">Lipoprotein</keyword>
<gene>
    <name evidence="6" type="ORF">EV668_1941</name>
</gene>
<dbReference type="PANTHER" id="PTHR30329:SF21">
    <property type="entry name" value="LIPOPROTEIN YIAD-RELATED"/>
    <property type="match status" value="1"/>
</dbReference>
<dbReference type="PROSITE" id="PS51257">
    <property type="entry name" value="PROKAR_LIPOPROTEIN"/>
    <property type="match status" value="1"/>
</dbReference>
<dbReference type="PANTHER" id="PTHR30329">
    <property type="entry name" value="STATOR ELEMENT OF FLAGELLAR MOTOR COMPLEX"/>
    <property type="match status" value="1"/>
</dbReference>
<proteinExistence type="predicted"/>
<dbReference type="Proteomes" id="UP000295122">
    <property type="component" value="Unassembled WGS sequence"/>
</dbReference>
<evidence type="ECO:0000259" key="5">
    <source>
        <dbReference type="PROSITE" id="PS51123"/>
    </source>
</evidence>
<organism evidence="6 7">
    <name type="scientific">Enterovirga rhinocerotis</name>
    <dbReference type="NCBI Taxonomy" id="1339210"/>
    <lineage>
        <taxon>Bacteria</taxon>
        <taxon>Pseudomonadati</taxon>
        <taxon>Pseudomonadota</taxon>
        <taxon>Alphaproteobacteria</taxon>
        <taxon>Hyphomicrobiales</taxon>
        <taxon>Methylobacteriaceae</taxon>
        <taxon>Enterovirga</taxon>
    </lineage>
</organism>
<dbReference type="InterPro" id="IPR006664">
    <property type="entry name" value="OMP_bac"/>
</dbReference>
<comment type="subcellular location">
    <subcellularLocation>
        <location evidence="1">Cell outer membrane</location>
    </subcellularLocation>
</comment>
<dbReference type="Gene3D" id="3.30.1330.60">
    <property type="entry name" value="OmpA-like domain"/>
    <property type="match status" value="1"/>
</dbReference>
<dbReference type="InterPro" id="IPR050330">
    <property type="entry name" value="Bact_OuterMem_StrucFunc"/>
</dbReference>
<dbReference type="EMBL" id="SNZR01000011">
    <property type="protein sequence ID" value="TDR94653.1"/>
    <property type="molecule type" value="Genomic_DNA"/>
</dbReference>
<dbReference type="InterPro" id="IPR036737">
    <property type="entry name" value="OmpA-like_sf"/>
</dbReference>
<protein>
    <submittedName>
        <fullName evidence="6">Peptidoglycan-associated lipoprotein</fullName>
    </submittedName>
</protein>
<dbReference type="PROSITE" id="PS51123">
    <property type="entry name" value="OMPA_2"/>
    <property type="match status" value="1"/>
</dbReference>
<evidence type="ECO:0000256" key="3">
    <source>
        <dbReference type="ARBA" id="ARBA00023237"/>
    </source>
</evidence>
<keyword evidence="7" id="KW-1185">Reference proteome</keyword>
<accession>A0A4R7C8R1</accession>
<comment type="caution">
    <text evidence="6">The sequence shown here is derived from an EMBL/GenBank/DDBJ whole genome shotgun (WGS) entry which is preliminary data.</text>
</comment>
<reference evidence="6 7" key="1">
    <citation type="submission" date="2019-03" db="EMBL/GenBank/DDBJ databases">
        <title>Genomic Encyclopedia of Type Strains, Phase IV (KMG-IV): sequencing the most valuable type-strain genomes for metagenomic binning, comparative biology and taxonomic classification.</title>
        <authorList>
            <person name="Goeker M."/>
        </authorList>
    </citation>
    <scope>NUCLEOTIDE SEQUENCE [LARGE SCALE GENOMIC DNA]</scope>
    <source>
        <strain evidence="6 7">DSM 25903</strain>
    </source>
</reference>
<sequence length="174" mass="18796">MTRMGTPPRLAGLALLVAFGLGGCAVQPEKPKVKADAGGPDRSIAVLTDAAPGSRSDFAVSVSPRTFFRENSADLDNVAKETLDKQAAWLSRHPQWRVRIQGFADDSGTKEANLALSERRAEAVRGFLASVGVAPERMDVRGYGRERLVRDCPELYCKSQNRRVVTELEGSPGA</sequence>
<dbReference type="PRINTS" id="PR01023">
    <property type="entry name" value="NAFLGMOTY"/>
</dbReference>
<keyword evidence="3" id="KW-0998">Cell outer membrane</keyword>
<dbReference type="InterPro" id="IPR006690">
    <property type="entry name" value="OMPA-like_CS"/>
</dbReference>
<dbReference type="PRINTS" id="PR01021">
    <property type="entry name" value="OMPADOMAIN"/>
</dbReference>
<dbReference type="PROSITE" id="PS01068">
    <property type="entry name" value="OMPA_1"/>
    <property type="match status" value="1"/>
</dbReference>